<evidence type="ECO:0000259" key="7">
    <source>
        <dbReference type="SMART" id="SM00765"/>
    </source>
</evidence>
<evidence type="ECO:0000256" key="4">
    <source>
        <dbReference type="ARBA" id="ARBA00023180"/>
    </source>
</evidence>
<comment type="subcellular location">
    <subcellularLocation>
        <location evidence="1">Membrane</location>
    </subcellularLocation>
</comment>
<feature type="region of interest" description="Disordered" evidence="5">
    <location>
        <begin position="999"/>
        <end position="1047"/>
    </location>
</feature>
<feature type="region of interest" description="Disordered" evidence="5">
    <location>
        <begin position="324"/>
        <end position="376"/>
    </location>
</feature>
<keyword evidence="9" id="KW-1185">Reference proteome</keyword>
<evidence type="ECO:0000256" key="1">
    <source>
        <dbReference type="ARBA" id="ARBA00004370"/>
    </source>
</evidence>
<dbReference type="PANTHER" id="PTHR46182:SF2">
    <property type="entry name" value="FI19480P1"/>
    <property type="match status" value="1"/>
</dbReference>
<keyword evidence="4" id="KW-0325">Glycoprotein</keyword>
<feature type="domain" description="Seven cysteines N-terminal" evidence="7">
    <location>
        <begin position="489"/>
        <end position="568"/>
    </location>
</feature>
<gene>
    <name evidence="8" type="ORF">OS493_025341</name>
</gene>
<keyword evidence="6" id="KW-1133">Transmembrane helix</keyword>
<sequence length="1410" mass="154579">MRTENARQSEKCGYDPLPGAEKPSLYACDRLSVSNIIYNVTLRGGIKAGNFTDKGVVKHMDDCSAFCCADERCNVAFLIRDNCFLVACKDYGSCQMKPALSEYYHPRLTYVNWSPPDDEIPANRWYAALGCWKDTESVAVATLEGSDPLLTEPFVARVKPIDACAQVARKHEYKVFAIQNGGACLSGPTAGRMFNQFGESSSCKAGKGGLFANDVYRLTDAGSYVSLGCWNDSGLHSLPLLEHSGTQLGDFYKSRLDPLRKCGEVARKRGYAVFALQQGGMCFGGPRGEIDYRKYGMSRGCHDGLGGPYANSVYRLIDNLDLEVGPTESSQNSTSSTGTTGSTGSSTSTVSSVFTPTMLTGTQGTPATSPSPTPHIQEHYLTLQDGLPHKNTYTSGEILFNVTLKYGIKAGKFNDKGKVGNMSECVRACGRMETCSLAFKLGKQCFAVACHNDALCLTKPAFSPFYKPQIAYVKHTKVIVSANTSKPSSDFNQCRASAVHDDVTLVGGINAGKFTDLGDADNMSTCTQRCCMKDACDVAFMLEGECYGVSCINESLCESRPARNPARYNPKIAYVYHDNKKDKASRQRPQLKAVMKMIERILNGHKLLQKQTATNMNFVPVNNKYADNTDFSVDSDVKDDDSNDVNDDVSNLSTHPNDNHSNSKNIDETFSTYMFTPTTPQMHFETLMDSIKDGQMNVYSLPVFYNENADSQNSRSKSFITPLPLKSMNSLISGSRVKATQSSPSQNILGVFMKQMNSPKIDHVTPVSHVSGTPPLIGRLSHDTSRDSSRANHVTVDKVLKLLLHKWFQERINKNRHNRKLNTTTKGLPGYYDNTNNDLTSLSNADLDRFVEYARLRLRHRQQDFHASQEIFTNRAPLHVYENPPQITQRINALLDLSSAASPQQKNVCWDGEILHNYTLVGGINAGSFSDNGKTSNMDICMQFCCKREACDLAFMIEDDCYSVACNSNGACEPRKARPTHYFPRIAIRKKPQGDYNVKVPFDLSSTPATSSSPSPTPSPSQSSSLTPATSPSPTSPTVPETHEADVSVNPPVKVAHSCDATPIEYNVTLKMGLHSGAFQKIGRVDAMDDCIEMSCKQPNSDVAFMLGSMCYAVHCYSADLCKTVPIFGSSISRLNLNPAISFLHKRSRFGVSSLAVANDNIGQDKCRDSTITYNVTLRGGIDAGNFTERAGILSMRDCIGRCCDDTSCDLAFMFGAHCYSVQCQNEKLCQAVLAKPSQLEPKVSYVSRGFFDDKDKGTMFSASDQTPTCRADQRSRSKTVSNKTLVGGLEAGKFSFVGVVSNMDMCMDRCCAQRGCNLAYMVDRNCFSVACFSPSLCKISDVSSTNGDVEISTIMASNAAETPAEKHSMVVYVIIGVVGFAAGAGGILWAVCMFIRRHRLRSRHRQETE</sequence>
<dbReference type="GO" id="GO:0001764">
    <property type="term" value="P:neuron migration"/>
    <property type="evidence" value="ECO:0007669"/>
    <property type="project" value="TreeGrafter"/>
</dbReference>
<feature type="compositionally biased region" description="Low complexity" evidence="5">
    <location>
        <begin position="325"/>
        <end position="357"/>
    </location>
</feature>
<evidence type="ECO:0000256" key="6">
    <source>
        <dbReference type="SAM" id="Phobius"/>
    </source>
</evidence>
<keyword evidence="6" id="KW-0812">Transmembrane</keyword>
<dbReference type="InterPro" id="IPR011106">
    <property type="entry name" value="MANSC_N"/>
</dbReference>
<dbReference type="InterPro" id="IPR013980">
    <property type="entry name" value="MANSC_dom"/>
</dbReference>
<feature type="compositionally biased region" description="Low complexity" evidence="5">
    <location>
        <begin position="1004"/>
        <end position="1038"/>
    </location>
</feature>
<proteinExistence type="predicted"/>
<comment type="caution">
    <text evidence="8">The sequence shown here is derived from an EMBL/GenBank/DDBJ whole genome shotgun (WGS) entry which is preliminary data.</text>
</comment>
<organism evidence="8 9">
    <name type="scientific">Desmophyllum pertusum</name>
    <dbReference type="NCBI Taxonomy" id="174260"/>
    <lineage>
        <taxon>Eukaryota</taxon>
        <taxon>Metazoa</taxon>
        <taxon>Cnidaria</taxon>
        <taxon>Anthozoa</taxon>
        <taxon>Hexacorallia</taxon>
        <taxon>Scleractinia</taxon>
        <taxon>Caryophylliina</taxon>
        <taxon>Caryophylliidae</taxon>
        <taxon>Desmophyllum</taxon>
    </lineage>
</organism>
<keyword evidence="2" id="KW-0732">Signal</keyword>
<dbReference type="InterPro" id="IPR029865">
    <property type="entry name" value="KIAA0319-like"/>
</dbReference>
<evidence type="ECO:0000313" key="9">
    <source>
        <dbReference type="Proteomes" id="UP001163046"/>
    </source>
</evidence>
<feature type="compositionally biased region" description="Polar residues" evidence="5">
    <location>
        <begin position="358"/>
        <end position="370"/>
    </location>
</feature>
<feature type="compositionally biased region" description="Polar residues" evidence="5">
    <location>
        <begin position="652"/>
        <end position="665"/>
    </location>
</feature>
<evidence type="ECO:0000313" key="8">
    <source>
        <dbReference type="EMBL" id="KAJ7378024.1"/>
    </source>
</evidence>
<feature type="transmembrane region" description="Helical" evidence="6">
    <location>
        <begin position="1370"/>
        <end position="1396"/>
    </location>
</feature>
<keyword evidence="3 6" id="KW-0472">Membrane</keyword>
<evidence type="ECO:0000256" key="5">
    <source>
        <dbReference type="SAM" id="MobiDB-lite"/>
    </source>
</evidence>
<dbReference type="PANTHER" id="PTHR46182">
    <property type="entry name" value="FI19480P1"/>
    <property type="match status" value="1"/>
</dbReference>
<feature type="compositionally biased region" description="Acidic residues" evidence="5">
    <location>
        <begin position="637"/>
        <end position="647"/>
    </location>
</feature>
<evidence type="ECO:0000256" key="3">
    <source>
        <dbReference type="ARBA" id="ARBA00023136"/>
    </source>
</evidence>
<protein>
    <recommendedName>
        <fullName evidence="7">Seven cysteines N-terminal domain-containing protein</fullName>
    </recommendedName>
</protein>
<dbReference type="Pfam" id="PF23597">
    <property type="entry name" value="KIAA0319_N"/>
    <property type="match status" value="6"/>
</dbReference>
<name>A0A9W9ZD90_9CNID</name>
<dbReference type="GO" id="GO:0031410">
    <property type="term" value="C:cytoplasmic vesicle"/>
    <property type="evidence" value="ECO:0007669"/>
    <property type="project" value="TreeGrafter"/>
</dbReference>
<dbReference type="OrthoDB" id="536372at2759"/>
<accession>A0A9W9ZD90</accession>
<dbReference type="SMART" id="SM00765">
    <property type="entry name" value="MANEC"/>
    <property type="match status" value="2"/>
</dbReference>
<evidence type="ECO:0000256" key="2">
    <source>
        <dbReference type="ARBA" id="ARBA00022729"/>
    </source>
</evidence>
<reference evidence="8" key="1">
    <citation type="submission" date="2023-01" db="EMBL/GenBank/DDBJ databases">
        <title>Genome assembly of the deep-sea coral Lophelia pertusa.</title>
        <authorList>
            <person name="Herrera S."/>
            <person name="Cordes E."/>
        </authorList>
    </citation>
    <scope>NUCLEOTIDE SEQUENCE</scope>
    <source>
        <strain evidence="8">USNM1676648</strain>
        <tissue evidence="8">Polyp</tissue>
    </source>
</reference>
<feature type="domain" description="Seven cysteines N-terminal" evidence="7">
    <location>
        <begin position="1162"/>
        <end position="1249"/>
    </location>
</feature>
<dbReference type="EMBL" id="MU826370">
    <property type="protein sequence ID" value="KAJ7378024.1"/>
    <property type="molecule type" value="Genomic_DNA"/>
</dbReference>
<dbReference type="GO" id="GO:0016020">
    <property type="term" value="C:membrane"/>
    <property type="evidence" value="ECO:0007669"/>
    <property type="project" value="UniProtKB-SubCell"/>
</dbReference>
<dbReference type="Proteomes" id="UP001163046">
    <property type="component" value="Unassembled WGS sequence"/>
</dbReference>
<feature type="region of interest" description="Disordered" evidence="5">
    <location>
        <begin position="630"/>
        <end position="665"/>
    </location>
</feature>